<proteinExistence type="predicted"/>
<evidence type="ECO:0000313" key="3">
    <source>
        <dbReference type="Proteomes" id="UP000076761"/>
    </source>
</evidence>
<evidence type="ECO:0000256" key="1">
    <source>
        <dbReference type="SAM" id="MobiDB-lite"/>
    </source>
</evidence>
<accession>A0A165PTD6</accession>
<dbReference type="Proteomes" id="UP000076761">
    <property type="component" value="Unassembled WGS sequence"/>
</dbReference>
<sequence length="333" mass="37890">MVATKWIRKGAPSKQVISSEPRAVEWPRQVPTVHVVLDAQDETSRWINQRLQSLSEVILFYHWQTYQNRQSLKTNLQRVKDDNRHKPMGVLHQPKPRRLWERPAWLDDPSTYEIRVVDVKRSPWQPVLSPSTLSETQVHVMTGSQEPDATLQSMGIQKTTIPMESRLIGDDQFGILIPTTTEDTLMTSARRAHEGPTELYNTIQTDLLRRDEQSMSHSDGSEESLNPRRELSLSTASGSHDRVLRGVALQTGPSDPYGYGTASYPAAGTSSYITSASTTDKAEEGNREMRWLEEGMLKHQQHIKTSKLARSCKFTRDWRACFSKVLGKRRGPL</sequence>
<dbReference type="EMBL" id="KV425606">
    <property type="protein sequence ID" value="KZT21471.1"/>
    <property type="molecule type" value="Genomic_DNA"/>
</dbReference>
<evidence type="ECO:0000313" key="2">
    <source>
        <dbReference type="EMBL" id="KZT21471.1"/>
    </source>
</evidence>
<feature type="region of interest" description="Disordered" evidence="1">
    <location>
        <begin position="212"/>
        <end position="238"/>
    </location>
</feature>
<dbReference type="AlphaFoldDB" id="A0A165PTD6"/>
<organism evidence="2 3">
    <name type="scientific">Neolentinus lepideus HHB14362 ss-1</name>
    <dbReference type="NCBI Taxonomy" id="1314782"/>
    <lineage>
        <taxon>Eukaryota</taxon>
        <taxon>Fungi</taxon>
        <taxon>Dikarya</taxon>
        <taxon>Basidiomycota</taxon>
        <taxon>Agaricomycotina</taxon>
        <taxon>Agaricomycetes</taxon>
        <taxon>Gloeophyllales</taxon>
        <taxon>Gloeophyllaceae</taxon>
        <taxon>Neolentinus</taxon>
    </lineage>
</organism>
<gene>
    <name evidence="2" type="ORF">NEOLEDRAFT_1150661</name>
</gene>
<reference evidence="2 3" key="1">
    <citation type="journal article" date="2016" name="Mol. Biol. Evol.">
        <title>Comparative Genomics of Early-Diverging Mushroom-Forming Fungi Provides Insights into the Origins of Lignocellulose Decay Capabilities.</title>
        <authorList>
            <person name="Nagy L.G."/>
            <person name="Riley R."/>
            <person name="Tritt A."/>
            <person name="Adam C."/>
            <person name="Daum C."/>
            <person name="Floudas D."/>
            <person name="Sun H."/>
            <person name="Yadav J.S."/>
            <person name="Pangilinan J."/>
            <person name="Larsson K.H."/>
            <person name="Matsuura K."/>
            <person name="Barry K."/>
            <person name="Labutti K."/>
            <person name="Kuo R."/>
            <person name="Ohm R.A."/>
            <person name="Bhattacharya S.S."/>
            <person name="Shirouzu T."/>
            <person name="Yoshinaga Y."/>
            <person name="Martin F.M."/>
            <person name="Grigoriev I.V."/>
            <person name="Hibbett D.S."/>
        </authorList>
    </citation>
    <scope>NUCLEOTIDE SEQUENCE [LARGE SCALE GENOMIC DNA]</scope>
    <source>
        <strain evidence="2 3">HHB14362 ss-1</strain>
    </source>
</reference>
<dbReference type="InParanoid" id="A0A165PTD6"/>
<keyword evidence="3" id="KW-1185">Reference proteome</keyword>
<name>A0A165PTD6_9AGAM</name>
<protein>
    <submittedName>
        <fullName evidence="2">Uncharacterized protein</fullName>
    </submittedName>
</protein>